<protein>
    <submittedName>
        <fullName evidence="2">Uncharacterized protein</fullName>
    </submittedName>
</protein>
<proteinExistence type="predicted"/>
<accession>A0A938BM03</accession>
<evidence type="ECO:0000256" key="1">
    <source>
        <dbReference type="SAM" id="MobiDB-lite"/>
    </source>
</evidence>
<evidence type="ECO:0000313" key="3">
    <source>
        <dbReference type="Proteomes" id="UP000703893"/>
    </source>
</evidence>
<dbReference type="Proteomes" id="UP000703893">
    <property type="component" value="Unassembled WGS sequence"/>
</dbReference>
<feature type="region of interest" description="Disordered" evidence="1">
    <location>
        <begin position="1"/>
        <end position="42"/>
    </location>
</feature>
<gene>
    <name evidence="2" type="ORF">FJZ00_01420</name>
</gene>
<dbReference type="AlphaFoldDB" id="A0A938BM03"/>
<organism evidence="2 3">
    <name type="scientific">Candidatus Tanganyikabacteria bacterium</name>
    <dbReference type="NCBI Taxonomy" id="2961651"/>
    <lineage>
        <taxon>Bacteria</taxon>
        <taxon>Bacillati</taxon>
        <taxon>Candidatus Sericytochromatia</taxon>
        <taxon>Candidatus Tanganyikabacteria</taxon>
    </lineage>
</organism>
<sequence>MGDGAGDADRKSSETSEPELTRSKLAYAARKGKLPSADPEFAHERPITEGLWPLFRPIKGQVSGAGDGTTRTA</sequence>
<reference evidence="2 3" key="1">
    <citation type="submission" date="2019-03" db="EMBL/GenBank/DDBJ databases">
        <title>Lake Tanganyika Metagenome-Assembled Genomes (MAGs).</title>
        <authorList>
            <person name="Tran P."/>
        </authorList>
    </citation>
    <scope>NUCLEOTIDE SEQUENCE [LARGE SCALE GENOMIC DNA]</scope>
    <source>
        <strain evidence="2">K_DeepCast_65m_m2_236</strain>
    </source>
</reference>
<comment type="caution">
    <text evidence="2">The sequence shown here is derived from an EMBL/GenBank/DDBJ whole genome shotgun (WGS) entry which is preliminary data.</text>
</comment>
<name>A0A938BM03_9BACT</name>
<feature type="compositionally biased region" description="Basic and acidic residues" evidence="1">
    <location>
        <begin position="7"/>
        <end position="22"/>
    </location>
</feature>
<dbReference type="EMBL" id="VGJX01000047">
    <property type="protein sequence ID" value="MBM3273783.1"/>
    <property type="molecule type" value="Genomic_DNA"/>
</dbReference>
<evidence type="ECO:0000313" key="2">
    <source>
        <dbReference type="EMBL" id="MBM3273783.1"/>
    </source>
</evidence>